<organism evidence="14 15">
    <name type="scientific">Candidatus Tachikawaea gelatinosa</name>
    <dbReference type="NCBI Taxonomy" id="1410383"/>
    <lineage>
        <taxon>Bacteria</taxon>
        <taxon>Pseudomonadati</taxon>
        <taxon>Pseudomonadota</taxon>
        <taxon>Gammaproteobacteria</taxon>
        <taxon>Enterobacterales</taxon>
        <taxon>Enterobacteriaceae</taxon>
        <taxon>Candidatus Tachikawaea</taxon>
    </lineage>
</organism>
<dbReference type="GO" id="GO:0004832">
    <property type="term" value="F:valine-tRNA ligase activity"/>
    <property type="evidence" value="ECO:0007669"/>
    <property type="project" value="UniProtKB-UniRule"/>
</dbReference>
<keyword evidence="7 11" id="KW-0648">Protein biosynthesis</keyword>
<dbReference type="GO" id="GO:0005524">
    <property type="term" value="F:ATP binding"/>
    <property type="evidence" value="ECO:0007669"/>
    <property type="project" value="UniProtKB-UniRule"/>
</dbReference>
<evidence type="ECO:0000256" key="7">
    <source>
        <dbReference type="ARBA" id="ARBA00022917"/>
    </source>
</evidence>
<evidence type="ECO:0000256" key="1">
    <source>
        <dbReference type="ARBA" id="ARBA00004496"/>
    </source>
</evidence>
<dbReference type="NCBIfam" id="NF004349">
    <property type="entry name" value="PRK05729.1"/>
    <property type="match status" value="1"/>
</dbReference>
<dbReference type="GO" id="GO:0006438">
    <property type="term" value="P:valyl-tRNA aminoacylation"/>
    <property type="evidence" value="ECO:0007669"/>
    <property type="project" value="UniProtKB-UniRule"/>
</dbReference>
<dbReference type="HOGENOM" id="CLU_001493_0_2_6"/>
<reference evidence="15" key="1">
    <citation type="submission" date="2013-11" db="EMBL/GenBank/DDBJ databases">
        <title>Symbiont-containing voluminous jelly as an extraordinary maternal gift for overwintering insect nymphs.</title>
        <authorList>
            <person name="Kaiwa N."/>
            <person name="Hosokawa T."/>
            <person name="Nikoh N."/>
            <person name="Meng X.Y."/>
            <person name="Tanahashi M."/>
            <person name="Moriyama M."/>
            <person name="Maeda T."/>
            <person name="Yamaguchi K."/>
            <person name="Shigenobu S."/>
            <person name="Ito M."/>
            <person name="Fukatsu T."/>
        </authorList>
    </citation>
    <scope>NUCLEOTIDE SEQUENCE [LARGE SCALE GENOMIC DNA]</scope>
    <source>
        <strain evidence="15">UwTKB</strain>
    </source>
</reference>
<feature type="short sequence motif" description="'HIGH' region" evidence="11">
    <location>
        <begin position="42"/>
        <end position="52"/>
    </location>
</feature>
<dbReference type="InterPro" id="IPR037118">
    <property type="entry name" value="Val-tRNA_synth_C_sf"/>
</dbReference>
<dbReference type="SUPFAM" id="SSF46589">
    <property type="entry name" value="tRNA-binding arm"/>
    <property type="match status" value="1"/>
</dbReference>
<dbReference type="Gene3D" id="1.10.730.10">
    <property type="entry name" value="Isoleucyl-tRNA Synthetase, Domain 1"/>
    <property type="match status" value="1"/>
</dbReference>
<dbReference type="InterPro" id="IPR010978">
    <property type="entry name" value="tRNA-bd_arm"/>
</dbReference>
<comment type="similarity">
    <text evidence="11">Belongs to the class-I aminoacyl-tRNA synthetase family. ValS type 1 subfamily.</text>
</comment>
<dbReference type="CDD" id="cd00817">
    <property type="entry name" value="ValRS_core"/>
    <property type="match status" value="1"/>
</dbReference>
<evidence type="ECO:0000256" key="9">
    <source>
        <dbReference type="ARBA" id="ARBA00023146"/>
    </source>
</evidence>
<dbReference type="SUPFAM" id="SSF50677">
    <property type="entry name" value="ValRS/IleRS/LeuRS editing domain"/>
    <property type="match status" value="1"/>
</dbReference>
<dbReference type="PANTHER" id="PTHR11946:SF93">
    <property type="entry name" value="VALINE--TRNA LIGASE, CHLOROPLASTIC_MITOCHONDRIAL 2"/>
    <property type="match status" value="1"/>
</dbReference>
<proteinExistence type="inferred from homology"/>
<evidence type="ECO:0000256" key="2">
    <source>
        <dbReference type="ARBA" id="ARBA00011245"/>
    </source>
</evidence>
<dbReference type="FunFam" id="3.40.50.620:FF:000073">
    <property type="entry name" value="Valine--tRNA ligase"/>
    <property type="match status" value="1"/>
</dbReference>
<evidence type="ECO:0000256" key="3">
    <source>
        <dbReference type="ARBA" id="ARBA00022490"/>
    </source>
</evidence>
<keyword evidence="15" id="KW-1185">Reference proteome</keyword>
<dbReference type="PANTHER" id="PTHR11946">
    <property type="entry name" value="VALYL-TRNA SYNTHETASES"/>
    <property type="match status" value="1"/>
</dbReference>
<dbReference type="Gene3D" id="1.10.287.380">
    <property type="entry name" value="Valyl-tRNA synthetase, C-terminal domain"/>
    <property type="match status" value="1"/>
</dbReference>
<feature type="short sequence motif" description="'KMSKS' region" evidence="11">
    <location>
        <begin position="554"/>
        <end position="558"/>
    </location>
</feature>
<dbReference type="InterPro" id="IPR033705">
    <property type="entry name" value="Anticodon_Ia_Val"/>
</dbReference>
<dbReference type="RefSeq" id="WP_041063290.1">
    <property type="nucleotide sequence ID" value="NZ_AP014521.1"/>
</dbReference>
<dbReference type="Pfam" id="PF00133">
    <property type="entry name" value="tRNA-synt_1"/>
    <property type="match status" value="1"/>
</dbReference>
<keyword evidence="3 11" id="KW-0963">Cytoplasm</keyword>
<keyword evidence="6 11" id="KW-0067">ATP-binding</keyword>
<name>A0A090AQV7_9ENTR</name>
<evidence type="ECO:0000313" key="15">
    <source>
        <dbReference type="Proteomes" id="UP000031627"/>
    </source>
</evidence>
<keyword evidence="9 11" id="KW-0030">Aminoacyl-tRNA synthetase</keyword>
<dbReference type="HAMAP" id="MF_02004">
    <property type="entry name" value="Val_tRNA_synth_type1"/>
    <property type="match status" value="1"/>
</dbReference>
<dbReference type="KEGG" id="sbw:TGUWTKB_5060"/>
<comment type="subcellular location">
    <subcellularLocation>
        <location evidence="1 11">Cytoplasm</location>
    </subcellularLocation>
</comment>
<keyword evidence="4 11" id="KW-0436">Ligase</keyword>
<feature type="domain" description="Methionyl/Valyl/Leucyl/Isoleucyl-tRNA synthetase anticodon-binding" evidence="13">
    <location>
        <begin position="672"/>
        <end position="823"/>
    </location>
</feature>
<dbReference type="Gene3D" id="3.40.50.620">
    <property type="entry name" value="HUPs"/>
    <property type="match status" value="2"/>
</dbReference>
<dbReference type="Gene3D" id="3.90.740.10">
    <property type="entry name" value="Valyl/Leucyl/Isoleucyl-tRNA synthetase, editing domain"/>
    <property type="match status" value="1"/>
</dbReference>
<dbReference type="InterPro" id="IPR014729">
    <property type="entry name" value="Rossmann-like_a/b/a_fold"/>
</dbReference>
<evidence type="ECO:0000256" key="4">
    <source>
        <dbReference type="ARBA" id="ARBA00022598"/>
    </source>
</evidence>
<dbReference type="PROSITE" id="PS00178">
    <property type="entry name" value="AA_TRNA_LIGASE_I"/>
    <property type="match status" value="1"/>
</dbReference>
<comment type="function">
    <text evidence="11">Catalyzes the attachment of valine to tRNA(Val). As ValRS can inadvertently accommodate and process structurally similar amino acids such as threonine, to avoid such errors, it has a 'posttransfer' editing activity that hydrolyzes mischarged Thr-tRNA(Val) in a tRNA-dependent manner.</text>
</comment>
<dbReference type="NCBIfam" id="TIGR00422">
    <property type="entry name" value="valS"/>
    <property type="match status" value="1"/>
</dbReference>
<evidence type="ECO:0000256" key="10">
    <source>
        <dbReference type="ARBA" id="ARBA00047552"/>
    </source>
</evidence>
<dbReference type="STRING" id="1410383.TGUWTKB_5060"/>
<dbReference type="InterPro" id="IPR002303">
    <property type="entry name" value="Valyl-tRNA_ligase"/>
</dbReference>
<evidence type="ECO:0000313" key="14">
    <source>
        <dbReference type="EMBL" id="BAP58732.1"/>
    </source>
</evidence>
<dbReference type="SUPFAM" id="SSF47323">
    <property type="entry name" value="Anticodon-binding domain of a subclass of class I aminoacyl-tRNA synthetases"/>
    <property type="match status" value="1"/>
</dbReference>
<dbReference type="CDD" id="cd07962">
    <property type="entry name" value="Anticodon_Ia_Val"/>
    <property type="match status" value="1"/>
</dbReference>
<protein>
    <recommendedName>
        <fullName evidence="11">Valine--tRNA ligase</fullName>
        <ecNumber evidence="11">6.1.1.9</ecNumber>
    </recommendedName>
    <alternativeName>
        <fullName evidence="11">Valyl-tRNA synthetase</fullName>
        <shortName evidence="11">ValRS</shortName>
    </alternativeName>
</protein>
<evidence type="ECO:0000256" key="6">
    <source>
        <dbReference type="ARBA" id="ARBA00022840"/>
    </source>
</evidence>
<evidence type="ECO:0000256" key="11">
    <source>
        <dbReference type="HAMAP-Rule" id="MF_02004"/>
    </source>
</evidence>
<dbReference type="InterPro" id="IPR013155">
    <property type="entry name" value="M/V/L/I-tRNA-synth_anticd-bd"/>
</dbReference>
<dbReference type="InterPro" id="IPR001412">
    <property type="entry name" value="aa-tRNA-synth_I_CS"/>
</dbReference>
<keyword evidence="5 11" id="KW-0547">Nucleotide-binding</keyword>
<evidence type="ECO:0000256" key="5">
    <source>
        <dbReference type="ARBA" id="ARBA00022741"/>
    </source>
</evidence>
<dbReference type="GO" id="GO:0005829">
    <property type="term" value="C:cytosol"/>
    <property type="evidence" value="ECO:0007669"/>
    <property type="project" value="TreeGrafter"/>
</dbReference>
<comment type="catalytic activity">
    <reaction evidence="10 11">
        <text>tRNA(Val) + L-valine + ATP = L-valyl-tRNA(Val) + AMP + diphosphate</text>
        <dbReference type="Rhea" id="RHEA:10704"/>
        <dbReference type="Rhea" id="RHEA-COMP:9672"/>
        <dbReference type="Rhea" id="RHEA-COMP:9708"/>
        <dbReference type="ChEBI" id="CHEBI:30616"/>
        <dbReference type="ChEBI" id="CHEBI:33019"/>
        <dbReference type="ChEBI" id="CHEBI:57762"/>
        <dbReference type="ChEBI" id="CHEBI:78442"/>
        <dbReference type="ChEBI" id="CHEBI:78537"/>
        <dbReference type="ChEBI" id="CHEBI:456215"/>
        <dbReference type="EC" id="6.1.1.9"/>
    </reaction>
</comment>
<dbReference type="FunFam" id="3.40.50.620:FF:000032">
    <property type="entry name" value="Valine--tRNA ligase"/>
    <property type="match status" value="1"/>
</dbReference>
<dbReference type="SUPFAM" id="SSF52374">
    <property type="entry name" value="Nucleotidylyl transferase"/>
    <property type="match status" value="1"/>
</dbReference>
<accession>A0A090AQV7</accession>
<dbReference type="OrthoDB" id="9810365at2"/>
<dbReference type="Proteomes" id="UP000031627">
    <property type="component" value="Chromosome"/>
</dbReference>
<feature type="domain" description="Aminoacyl-tRNA synthetase class Ia" evidence="12">
    <location>
        <begin position="13"/>
        <end position="631"/>
    </location>
</feature>
<dbReference type="PRINTS" id="PR00986">
    <property type="entry name" value="TRNASYNTHVAL"/>
</dbReference>
<feature type="binding site" evidence="11">
    <location>
        <position position="557"/>
    </location>
    <ligand>
        <name>ATP</name>
        <dbReference type="ChEBI" id="CHEBI:30616"/>
    </ligand>
</feature>
<evidence type="ECO:0000256" key="8">
    <source>
        <dbReference type="ARBA" id="ARBA00023054"/>
    </source>
</evidence>
<dbReference type="InterPro" id="IPR009080">
    <property type="entry name" value="tRNAsynth_Ia_anticodon-bd"/>
</dbReference>
<gene>
    <name evidence="11 14" type="primary">valS</name>
    <name evidence="14" type="ORF">TGUWTKB_5060</name>
</gene>
<sequence length="956" mass="113395">MKKKYSPKEIEQKIYKNWEEQGYFKPTNNSKLKNFCIVIPPPNITGHLHMGHAFQQTIMDIIIRYHRMSGHNTLWQVGTDHAGIATQIIVKNQINIDNKKKINDYSRNDFIEEVWKWKEKSSQIITNQMRRLGNSIDWTRERFTMDKNFSQSVKDVFIRLYNEKLIYKKERLINWDSKLLTAVSDLEVENKLIKGSMWYIRYFLTEKNQTTEKKNYLVVATTRPETLLGDVAIAINPKDLRYRHLIGKTAIVPIINRTIPIIADEHANIKKGTGCVKITPAHDFNDYDVSNRHNLPVIKIFTKNCSIRHVLKIYNNNYFSKKLFSKKVPYFLIGLDRFSAREKIVKKLEKQKFLEKIELHDLMIPYGDRSGSIIEPMLMNQWYLRVDALSKTAIQVVKEKKIQFFPKNYKNLYYSWMYHIKDWCISRQILWGHRIPAWYDNKGNIYVGNNEKEIRLKHCLSKDLKLNQDKDVLDTWFSSSMWTFASLGWPQEKNFLKKFHPTNVLVSGFDIIFFWIARMIMITTHIMKDVHGNPIVPFKNVYITGLIRDEYGNKMSKSKGNVIDPLDLIDGISLEDLLKKRTFNMIKPKIAKKIFENTIKKFPNGISAYGTDALRFTLTAIASNGKDINFDINRLDGYRNFCNKLWNASIFIMLNTKNYNEKQKNKKFLVIDYWILHEFNILIKNYRKALDTYRFDLAANFIYDFVWNKFCDWYLEFFKVIAKENKKEINGTQFTLITVFESLLRLAHPIIPFITEEIWQTIKNKKNLDKENTIMLQPFPKENIVYKYLKEKQQIILIQKIISTIRNIRNECKISLNTLLKVYFESCLKKDQEFIIDYKDFIIKLAKIDDLFIFSKKEKNKGNYITKTIDKNTKLFINIENFNINYEEQVILLDKKLIKVNREIAKASNILENKNFLKNAPKQIVDKKNEHLNQLIFLKNQLLEKRNMLDKTSNKI</sequence>
<keyword evidence="8 11" id="KW-0175">Coiled coil</keyword>
<dbReference type="Pfam" id="PF08264">
    <property type="entry name" value="Anticodon_1"/>
    <property type="match status" value="1"/>
</dbReference>
<evidence type="ECO:0000259" key="13">
    <source>
        <dbReference type="Pfam" id="PF08264"/>
    </source>
</evidence>
<comment type="subunit">
    <text evidence="2 11">Monomer.</text>
</comment>
<dbReference type="AlphaFoldDB" id="A0A090AQV7"/>
<comment type="domain">
    <text evidence="11">The C-terminal coiled-coil domain is crucial for aminoacylation activity.</text>
</comment>
<dbReference type="InterPro" id="IPR009008">
    <property type="entry name" value="Val/Leu/Ile-tRNA-synth_edit"/>
</dbReference>
<evidence type="ECO:0000259" key="12">
    <source>
        <dbReference type="Pfam" id="PF00133"/>
    </source>
</evidence>
<dbReference type="InterPro" id="IPR002300">
    <property type="entry name" value="aa-tRNA-synth_Ia"/>
</dbReference>
<dbReference type="EC" id="6.1.1.9" evidence="11"/>
<comment type="domain">
    <text evidence="11">ValRS has two distinct active sites: one for aminoacylation and one for editing. The misactivated threonine is translocated from the active site to the editing site.</text>
</comment>
<dbReference type="EMBL" id="AP014521">
    <property type="protein sequence ID" value="BAP58732.1"/>
    <property type="molecule type" value="Genomic_DNA"/>
</dbReference>
<dbReference type="GO" id="GO:0002161">
    <property type="term" value="F:aminoacyl-tRNA deacylase activity"/>
    <property type="evidence" value="ECO:0007669"/>
    <property type="project" value="InterPro"/>
</dbReference>
<reference evidence="14 15" key="2">
    <citation type="journal article" date="2014" name="Curr. Biol.">
        <title>Symbiont-Supplemented Maternal Investment Underpinning Host's Ecological Adaptation.</title>
        <authorList>
            <person name="Kaiwa N."/>
            <person name="Hosokawa T."/>
            <person name="Nikoh N."/>
            <person name="Tanahashi M."/>
            <person name="Moriyama M."/>
            <person name="Meng X.Y."/>
            <person name="Maeda T."/>
            <person name="Yamaguchi K."/>
            <person name="Shigenobu S."/>
            <person name="Ito M."/>
            <person name="Fukatsu T."/>
        </authorList>
    </citation>
    <scope>NUCLEOTIDE SEQUENCE [LARGE SCALE GENOMIC DNA]</scope>
    <source>
        <strain evidence="14 15">UwTKB</strain>
    </source>
</reference>